<gene>
    <name evidence="1" type="ORF">HUJ06_030993</name>
</gene>
<dbReference type="Proteomes" id="UP000607653">
    <property type="component" value="Unassembled WGS sequence"/>
</dbReference>
<dbReference type="AlphaFoldDB" id="A0A822YEZ8"/>
<accession>A0A822YEZ8</accession>
<keyword evidence="2" id="KW-1185">Reference proteome</keyword>
<evidence type="ECO:0000313" key="2">
    <source>
        <dbReference type="Proteomes" id="UP000607653"/>
    </source>
</evidence>
<protein>
    <submittedName>
        <fullName evidence="1">Uncharacterized protein</fullName>
    </submittedName>
</protein>
<dbReference type="EMBL" id="DUZY01000002">
    <property type="protein sequence ID" value="DAD29525.1"/>
    <property type="molecule type" value="Genomic_DNA"/>
</dbReference>
<evidence type="ECO:0000313" key="1">
    <source>
        <dbReference type="EMBL" id="DAD29525.1"/>
    </source>
</evidence>
<proteinExistence type="predicted"/>
<sequence length="56" mass="6171">MMIRELGGARSLGTWLEVPKKVGHGPQSALPRRQVKEVTMGPRPCRAMQAPWASLC</sequence>
<comment type="caution">
    <text evidence="1">The sequence shown here is derived from an EMBL/GenBank/DDBJ whole genome shotgun (WGS) entry which is preliminary data.</text>
</comment>
<name>A0A822YEZ8_NELNU</name>
<organism evidence="1 2">
    <name type="scientific">Nelumbo nucifera</name>
    <name type="common">Sacred lotus</name>
    <dbReference type="NCBI Taxonomy" id="4432"/>
    <lineage>
        <taxon>Eukaryota</taxon>
        <taxon>Viridiplantae</taxon>
        <taxon>Streptophyta</taxon>
        <taxon>Embryophyta</taxon>
        <taxon>Tracheophyta</taxon>
        <taxon>Spermatophyta</taxon>
        <taxon>Magnoliopsida</taxon>
        <taxon>Proteales</taxon>
        <taxon>Nelumbonaceae</taxon>
        <taxon>Nelumbo</taxon>
    </lineage>
</organism>
<reference evidence="1 2" key="1">
    <citation type="journal article" date="2020" name="Mol. Biol. Evol.">
        <title>Distinct Expression and Methylation Patterns for Genes with Different Fates following a Single Whole-Genome Duplication in Flowering Plants.</title>
        <authorList>
            <person name="Shi T."/>
            <person name="Rahmani R.S."/>
            <person name="Gugger P.F."/>
            <person name="Wang M."/>
            <person name="Li H."/>
            <person name="Zhang Y."/>
            <person name="Li Z."/>
            <person name="Wang Q."/>
            <person name="Van de Peer Y."/>
            <person name="Marchal K."/>
            <person name="Chen J."/>
        </authorList>
    </citation>
    <scope>NUCLEOTIDE SEQUENCE [LARGE SCALE GENOMIC DNA]</scope>
    <source>
        <tissue evidence="1">Leaf</tissue>
    </source>
</reference>